<reference evidence="1" key="1">
    <citation type="journal article" date="2014" name="Int. J. Syst. Evol. Microbiol.">
        <title>Complete genome sequence of Corynebacterium casei LMG S-19264T (=DSM 44701T), isolated from a smear-ripened cheese.</title>
        <authorList>
            <consortium name="US DOE Joint Genome Institute (JGI-PGF)"/>
            <person name="Walter F."/>
            <person name="Albersmeier A."/>
            <person name="Kalinowski J."/>
            <person name="Ruckert C."/>
        </authorList>
    </citation>
    <scope>NUCLEOTIDE SEQUENCE</scope>
    <source>
        <strain evidence="1">JCM 4637</strain>
    </source>
</reference>
<evidence type="ECO:0008006" key="3">
    <source>
        <dbReference type="Google" id="ProtNLM"/>
    </source>
</evidence>
<accession>A0A918WWK3</accession>
<gene>
    <name evidence="1" type="ORF">GCM10010334_24740</name>
</gene>
<proteinExistence type="predicted"/>
<evidence type="ECO:0000313" key="2">
    <source>
        <dbReference type="Proteomes" id="UP000638353"/>
    </source>
</evidence>
<evidence type="ECO:0000313" key="1">
    <source>
        <dbReference type="EMBL" id="GHC90606.1"/>
    </source>
</evidence>
<organism evidence="1 2">
    <name type="scientific">Streptomyces finlayi</name>
    <dbReference type="NCBI Taxonomy" id="67296"/>
    <lineage>
        <taxon>Bacteria</taxon>
        <taxon>Bacillati</taxon>
        <taxon>Actinomycetota</taxon>
        <taxon>Actinomycetes</taxon>
        <taxon>Kitasatosporales</taxon>
        <taxon>Streptomycetaceae</taxon>
        <taxon>Streptomyces</taxon>
    </lineage>
</organism>
<protein>
    <recommendedName>
        <fullName evidence="3">Deoxyxylulose-5-phosphate synthase</fullName>
    </recommendedName>
</protein>
<comment type="caution">
    <text evidence="1">The sequence shown here is derived from an EMBL/GenBank/DDBJ whole genome shotgun (WGS) entry which is preliminary data.</text>
</comment>
<dbReference type="Proteomes" id="UP000638353">
    <property type="component" value="Unassembled WGS sequence"/>
</dbReference>
<reference evidence="1" key="2">
    <citation type="submission" date="2020-09" db="EMBL/GenBank/DDBJ databases">
        <authorList>
            <person name="Sun Q."/>
            <person name="Ohkuma M."/>
        </authorList>
    </citation>
    <scope>NUCLEOTIDE SEQUENCE</scope>
    <source>
        <strain evidence="1">JCM 4637</strain>
    </source>
</reference>
<sequence>MGLMGHAKTSYVCLDCRVSYKQPYDWKHDRQRICPRCTEPLIHAGSAFAAPKRRDVNAWRALGVLLHAGVGFHSSCCGGPGFRPRTVREVRERLTTGRRTGTPDAQALTWRDMP</sequence>
<dbReference type="AlphaFoldDB" id="A0A918WWK3"/>
<name>A0A918WWK3_9ACTN</name>
<dbReference type="EMBL" id="BMVC01000004">
    <property type="protein sequence ID" value="GHC90606.1"/>
    <property type="molecule type" value="Genomic_DNA"/>
</dbReference>